<feature type="compositionally biased region" description="Polar residues" evidence="1">
    <location>
        <begin position="1932"/>
        <end position="1967"/>
    </location>
</feature>
<keyword evidence="2" id="KW-0732">Signal</keyword>
<feature type="compositionally biased region" description="Basic and acidic residues" evidence="1">
    <location>
        <begin position="1342"/>
        <end position="1351"/>
    </location>
</feature>
<feature type="compositionally biased region" description="Basic and acidic residues" evidence="1">
    <location>
        <begin position="1389"/>
        <end position="1402"/>
    </location>
</feature>
<keyword evidence="4" id="KW-1185">Reference proteome</keyword>
<organism evidence="3 4">
    <name type="scientific">Oedothorax gibbosus</name>
    <dbReference type="NCBI Taxonomy" id="931172"/>
    <lineage>
        <taxon>Eukaryota</taxon>
        <taxon>Metazoa</taxon>
        <taxon>Ecdysozoa</taxon>
        <taxon>Arthropoda</taxon>
        <taxon>Chelicerata</taxon>
        <taxon>Arachnida</taxon>
        <taxon>Araneae</taxon>
        <taxon>Araneomorphae</taxon>
        <taxon>Entelegynae</taxon>
        <taxon>Araneoidea</taxon>
        <taxon>Linyphiidae</taxon>
        <taxon>Erigoninae</taxon>
        <taxon>Oedothorax</taxon>
    </lineage>
</organism>
<sequence length="2246" mass="249052">MATHLGWWAHVCVLIVCGILVVVTDHTSQGIPALQRPTPTAKLPYRPSTPMFPYRKSFRAWAKKHEDLLVEGPSGDGPIDHWQTPEVKSTLTTSVGPEYKARSPTPEEVFQSLFQPFPTIVDTAVDSSEEFLDEILSRSSVSFEGPSSLLNTFIFRPSVSGEFGVTPSIGMSSVTVEEESYDLMASWTDLMKVESSFTMSSRRAISDVPSDVYAIITAISATHIYMDDYLTTYSPSSALDDSFGHLITYSSMERVPDLISTSQLSDVPNFTTNISVHLQTFYDTKQQNFSDQSQTIRKTIISSSPSSIQPPISDNFIDSALLSDGSLVVPYSEYPATFVTATFLHWSPTFSFTSSISNENILSSDTSLDNSFSDSIVLLSPSIPILTSYNTFLLNTVETTVTIIDSKRTLNTFIRPTFTVSGSSFKKTPDHLSNILQGFTLSSFNKELEYETFSSYNHISLGLDTESLSFLKRAENDTFFTTEILADTSSVLTTSSHPIKSTVVSSDKLSESSKTFTFNETGSQHLSTELNKTITEFDKISIESSKHKLSQSQMPELQTKTSTTYFSIPSPEFSDKIKYFTDIFPSVMTSFNIQDGLSETSFSWKPTDFISNEIVYSTHEWGNDMFSSKQSLKSEITSGVSTQDFTNISKTFSNTSLQKDEYFETSTHHVTYRSLKETLDFETSEYASTEEPYTNVVDSFEESFLSSNRKVHFPSSSEYRIALNSSLELNVEEEKEILPSTSLISAETFQTVAKPISKDSEESIKKGSVSTLEYSWLDEKDVTGLKSAFSLTSYYGEIFPSMSSVRLSSGVHTDSLWNDTYSQYILEKSSSEAHETQFVDISTNKDYNTHIPELTSTSITPTNYPITPTNVLDEFSQDLSSFDNYFLESSNLSSKSLEEDTPIKSPFLNSSRKGSYDESIEHNTLGSENLDSSFGAFTMETEISPTLSSSMQSFEITSPKKVLLNLTAEKTYRVSLGLLDNSTVASELGGMIHSSSDKNHDGKIYETYISNEDVSSDFFVLLTPSITFDFVSSSFPFNTLDSKVFSDFVPHSTYSVPQILPHSVIIKSHSEISEKEFVDQSTLKKSTSSLLLRELTSPTVYTHKDINQSILTSFDFISIIPGNKETSYFKIDALDLSVFTEALTPTPTFYISQTEYLQSENSLMTKQLRSLDLYHSLYEFSNEFELPSVISSLDTNQHTFLTNEMPKPSVTIDYNSNFSTFLLSNFTEKVMESSSNDALVSESSFTVSHVYTKYQLSLESDHLEHNTPLTSGIVSSKLSKPTEILSTGHDHFIIELSSSFQTVSSSYTKVVEPLSIESDHQISKTSKSFQIVSTIHTKAIEPHSIESDYPKHRISSSSQSASRSHTKTIDPLSIESDHHVPSVSKSSTRKMDPPSIESDHHNPKISSSYQTVSQVLIKAIEPLSIESDHHIPRISSSIHPVSHNLTKAIEPQSIETDRLIPKISISFHTAIPSHSKVTEPKSIESDHPRPKATIPSQTPFLTHHTTFLSVKPQFESTSTSSHSLRFPTSAITSTLKTYSQMFSSADLRPTWTNVDTATPDDSALIPVSSYFNVNHTSGGAGGQTNEKNQVDGNSSTSGEDTTPSDRTTLFKDSHYWVLTVLESPVKGQLPENFTHTMEIRLANAYSEAFRIRAASNDTKGGQDMILVKILSFADNILLRQLELVYVVERGGQLVPANVAAEYLNSLRFEQLREFLGYHVIVKARPYQPRPDPKQARDVVPVLAIVGGVLGSLLVLLCCCCVWCRCCRPKTVPTTPDSSTSGSLQRSLSKYGQHNRKHLFREMTHQLTTEMAAQMKHGSSAADAYLADKARSLPTLPRDERRTDEQSMKILKILENKDASTSPVAGRSTREETQENDTSSLEKTKKSPKPKRRRKIKDSQEQRAKGSKSVHPLENVQPESPPPTPPPKRDVSIPTSDSRQSYNSETSSRLVSTQPSSPSEKSAGSEGSQIGLLPTTRDLSDNRDVESPAAVETQQHLSRVRQRIGELLDDAFALAGGRKLYGSLRSKKIEPTADSLSRFGSFRSRSAVAGEYTLTHPRGGIIERRPVTEGGQRLLGVITDEGQLITHPVPKPVWDHEEEESIPSPDTHEVVEAHNFNLFPLQSPKTQPTLSTIPQPVDYPYSAANQLLREAQGPSPATAESLLRESENPAQPRGQSSTAAELLLRESELRVAARVNSAVADDYDEIDVVGSLRSNGEPVEALVRAIKEELQRFSGSLPGANNGESHA</sequence>
<dbReference type="Proteomes" id="UP000827092">
    <property type="component" value="Unassembled WGS sequence"/>
</dbReference>
<feature type="signal peptide" evidence="2">
    <location>
        <begin position="1"/>
        <end position="24"/>
    </location>
</feature>
<evidence type="ECO:0000256" key="1">
    <source>
        <dbReference type="SAM" id="MobiDB-lite"/>
    </source>
</evidence>
<accession>A0AAV6UQK2</accession>
<evidence type="ECO:0000313" key="3">
    <source>
        <dbReference type="EMBL" id="KAG8185998.1"/>
    </source>
</evidence>
<feature type="region of interest" description="Disordered" evidence="1">
    <location>
        <begin position="2150"/>
        <end position="2177"/>
    </location>
</feature>
<evidence type="ECO:0000313" key="4">
    <source>
        <dbReference type="Proteomes" id="UP000827092"/>
    </source>
</evidence>
<gene>
    <name evidence="3" type="ORF">JTE90_027668</name>
</gene>
<proteinExistence type="predicted"/>
<protein>
    <submittedName>
        <fullName evidence="3">Uncharacterized protein</fullName>
    </submittedName>
</protein>
<evidence type="ECO:0000256" key="2">
    <source>
        <dbReference type="SAM" id="SignalP"/>
    </source>
</evidence>
<dbReference type="EMBL" id="JAFNEN010000317">
    <property type="protein sequence ID" value="KAG8185998.1"/>
    <property type="molecule type" value="Genomic_DNA"/>
</dbReference>
<reference evidence="3 4" key="1">
    <citation type="journal article" date="2022" name="Nat. Ecol. Evol.">
        <title>A masculinizing supergene underlies an exaggerated male reproductive morph in a spider.</title>
        <authorList>
            <person name="Hendrickx F."/>
            <person name="De Corte Z."/>
            <person name="Sonet G."/>
            <person name="Van Belleghem S.M."/>
            <person name="Kostlbacher S."/>
            <person name="Vangestel C."/>
        </authorList>
    </citation>
    <scope>NUCLEOTIDE SEQUENCE [LARGE SCALE GENOMIC DNA]</scope>
    <source>
        <strain evidence="3">W744_W776</strain>
    </source>
</reference>
<feature type="region of interest" description="Disordered" evidence="1">
    <location>
        <begin position="1474"/>
        <end position="1497"/>
    </location>
</feature>
<feature type="compositionally biased region" description="Basic residues" evidence="1">
    <location>
        <begin position="1885"/>
        <end position="1895"/>
    </location>
</feature>
<name>A0AAV6UQK2_9ARAC</name>
<feature type="compositionally biased region" description="Basic and acidic residues" evidence="1">
    <location>
        <begin position="1476"/>
        <end position="1489"/>
    </location>
</feature>
<feature type="region of interest" description="Disordered" evidence="1">
    <location>
        <begin position="1342"/>
        <end position="1406"/>
    </location>
</feature>
<comment type="caution">
    <text evidence="3">The sequence shown here is derived from an EMBL/GenBank/DDBJ whole genome shotgun (WGS) entry which is preliminary data.</text>
</comment>
<feature type="chain" id="PRO_5043608179" evidence="2">
    <location>
        <begin position="25"/>
        <end position="2246"/>
    </location>
</feature>
<feature type="region of interest" description="Disordered" evidence="1">
    <location>
        <begin position="1851"/>
        <end position="1996"/>
    </location>
</feature>
<feature type="region of interest" description="Disordered" evidence="1">
    <location>
        <begin position="1575"/>
        <end position="1607"/>
    </location>
</feature>